<name>A0ABW3LKZ6_9BACI</name>
<dbReference type="Proteomes" id="UP001597040">
    <property type="component" value="Unassembled WGS sequence"/>
</dbReference>
<dbReference type="InterPro" id="IPR001851">
    <property type="entry name" value="ABC_transp_permease"/>
</dbReference>
<organism evidence="7 8">
    <name type="scientific">Virgibacillus byunsanensis</name>
    <dbReference type="NCBI Taxonomy" id="570945"/>
    <lineage>
        <taxon>Bacteria</taxon>
        <taxon>Bacillati</taxon>
        <taxon>Bacillota</taxon>
        <taxon>Bacilli</taxon>
        <taxon>Bacillales</taxon>
        <taxon>Bacillaceae</taxon>
        <taxon>Virgibacillus</taxon>
    </lineage>
</organism>
<evidence type="ECO:0000256" key="1">
    <source>
        <dbReference type="ARBA" id="ARBA00004651"/>
    </source>
</evidence>
<accession>A0ABW3LKZ6</accession>
<protein>
    <submittedName>
        <fullName evidence="7">Branched-chain amino acid ABC transporter permease</fullName>
    </submittedName>
</protein>
<keyword evidence="8" id="KW-1185">Reference proteome</keyword>
<gene>
    <name evidence="7" type="ORF">ACFQ3N_11840</name>
</gene>
<dbReference type="CDD" id="cd06581">
    <property type="entry name" value="TM_PBP1_LivM_like"/>
    <property type="match status" value="1"/>
</dbReference>
<feature type="transmembrane region" description="Helical" evidence="6">
    <location>
        <begin position="62"/>
        <end position="82"/>
    </location>
</feature>
<dbReference type="Pfam" id="PF02653">
    <property type="entry name" value="BPD_transp_2"/>
    <property type="match status" value="1"/>
</dbReference>
<sequence length="191" mass="20599">MLEELINPYHLQVMSFILINIILGVSIYITLSTGQLSLGHAGFMAIGAYSSAILTLNFGLPIGIGILLGGLFAAAVGILIGIPTLRLQGVFLAIATLGFGEVIRVIFVNWVSVTNGSIGISSIPHLGREISGMLETVGFEASMIGLRDNQLISLYVFFILLIVTIFIISFFVRQHNSRVGRVCVKFFSVPL</sequence>
<keyword evidence="2" id="KW-1003">Cell membrane</keyword>
<feature type="transmembrane region" description="Helical" evidence="6">
    <location>
        <begin position="12"/>
        <end position="31"/>
    </location>
</feature>
<keyword evidence="3 6" id="KW-0812">Transmembrane</keyword>
<evidence type="ECO:0000256" key="6">
    <source>
        <dbReference type="SAM" id="Phobius"/>
    </source>
</evidence>
<proteinExistence type="predicted"/>
<feature type="transmembrane region" description="Helical" evidence="6">
    <location>
        <begin position="89"/>
        <end position="107"/>
    </location>
</feature>
<comment type="subcellular location">
    <subcellularLocation>
        <location evidence="1">Cell membrane</location>
        <topology evidence="1">Multi-pass membrane protein</topology>
    </subcellularLocation>
</comment>
<reference evidence="8" key="1">
    <citation type="journal article" date="2019" name="Int. J. Syst. Evol. Microbiol.">
        <title>The Global Catalogue of Microorganisms (GCM) 10K type strain sequencing project: providing services to taxonomists for standard genome sequencing and annotation.</title>
        <authorList>
            <consortium name="The Broad Institute Genomics Platform"/>
            <consortium name="The Broad Institute Genome Sequencing Center for Infectious Disease"/>
            <person name="Wu L."/>
            <person name="Ma J."/>
        </authorList>
    </citation>
    <scope>NUCLEOTIDE SEQUENCE [LARGE SCALE GENOMIC DNA]</scope>
    <source>
        <strain evidence="8">CCUG 56754</strain>
    </source>
</reference>
<dbReference type="PANTHER" id="PTHR30482">
    <property type="entry name" value="HIGH-AFFINITY BRANCHED-CHAIN AMINO ACID TRANSPORT SYSTEM PERMEASE"/>
    <property type="match status" value="1"/>
</dbReference>
<dbReference type="InterPro" id="IPR043428">
    <property type="entry name" value="LivM-like"/>
</dbReference>
<dbReference type="EMBL" id="JBHTKJ010000031">
    <property type="protein sequence ID" value="MFD1039075.1"/>
    <property type="molecule type" value="Genomic_DNA"/>
</dbReference>
<evidence type="ECO:0000313" key="7">
    <source>
        <dbReference type="EMBL" id="MFD1039075.1"/>
    </source>
</evidence>
<feature type="transmembrane region" description="Helical" evidence="6">
    <location>
        <begin position="38"/>
        <end position="56"/>
    </location>
</feature>
<evidence type="ECO:0000256" key="4">
    <source>
        <dbReference type="ARBA" id="ARBA00022989"/>
    </source>
</evidence>
<keyword evidence="5 6" id="KW-0472">Membrane</keyword>
<evidence type="ECO:0000313" key="8">
    <source>
        <dbReference type="Proteomes" id="UP001597040"/>
    </source>
</evidence>
<keyword evidence="4 6" id="KW-1133">Transmembrane helix</keyword>
<evidence type="ECO:0000256" key="5">
    <source>
        <dbReference type="ARBA" id="ARBA00023136"/>
    </source>
</evidence>
<comment type="caution">
    <text evidence="7">The sequence shown here is derived from an EMBL/GenBank/DDBJ whole genome shotgun (WGS) entry which is preliminary data.</text>
</comment>
<evidence type="ECO:0000256" key="3">
    <source>
        <dbReference type="ARBA" id="ARBA00022692"/>
    </source>
</evidence>
<dbReference type="PANTHER" id="PTHR30482:SF10">
    <property type="entry name" value="HIGH-AFFINITY BRANCHED-CHAIN AMINO ACID TRANSPORT PROTEIN BRAE"/>
    <property type="match status" value="1"/>
</dbReference>
<feature type="transmembrane region" description="Helical" evidence="6">
    <location>
        <begin position="152"/>
        <end position="172"/>
    </location>
</feature>
<evidence type="ECO:0000256" key="2">
    <source>
        <dbReference type="ARBA" id="ARBA00022475"/>
    </source>
</evidence>